<protein>
    <recommendedName>
        <fullName evidence="2">Magnesium chelatase ChlI-like catalytic domain-containing protein</fullName>
    </recommendedName>
</protein>
<dbReference type="Gene3D" id="3.30.230.10">
    <property type="match status" value="1"/>
</dbReference>
<gene>
    <name evidence="1" type="ORF">S01H1_73617</name>
</gene>
<dbReference type="InterPro" id="IPR014721">
    <property type="entry name" value="Ribsml_uS5_D2-typ_fold_subgr"/>
</dbReference>
<comment type="caution">
    <text evidence="1">The sequence shown here is derived from an EMBL/GenBank/DDBJ whole genome shotgun (WGS) entry which is preliminary data.</text>
</comment>
<feature type="non-terminal residue" evidence="1">
    <location>
        <position position="200"/>
    </location>
</feature>
<dbReference type="InterPro" id="IPR020568">
    <property type="entry name" value="Ribosomal_Su5_D2-typ_SF"/>
</dbReference>
<dbReference type="SUPFAM" id="SSF54211">
    <property type="entry name" value="Ribosomal protein S5 domain 2-like"/>
    <property type="match status" value="1"/>
</dbReference>
<reference evidence="1" key="1">
    <citation type="journal article" date="2014" name="Front. Microbiol.">
        <title>High frequency of phylogenetically diverse reductive dehalogenase-homologous genes in deep subseafloor sedimentary metagenomes.</title>
        <authorList>
            <person name="Kawai M."/>
            <person name="Futagami T."/>
            <person name="Toyoda A."/>
            <person name="Takaki Y."/>
            <person name="Nishi S."/>
            <person name="Hori S."/>
            <person name="Arai W."/>
            <person name="Tsubouchi T."/>
            <person name="Morono Y."/>
            <person name="Uchiyama I."/>
            <person name="Ito T."/>
            <person name="Fujiyama A."/>
            <person name="Inagaki F."/>
            <person name="Takami H."/>
        </authorList>
    </citation>
    <scope>NUCLEOTIDE SEQUENCE</scope>
    <source>
        <strain evidence="1">Expedition CK06-06</strain>
    </source>
</reference>
<sequence length="200" mass="22065">MLAKSLSCSVIGIDAYKVDVEVDIAEGLPAFNIIGLPDTAIRESKDRIKFAIKNSGYRFPKGKITVNLAPANIRKEGSGFDLPITLSLLCGLGIVDQDRLSEFAICGELSLDGRLKEIKGALPISLGLREKAVDKLVLPKKNLAEVSNVNGIKIYTFESLNNVVEFLDKKIEAEPQNKNIRLKIRCKSKYKRDFTDVKGQ</sequence>
<evidence type="ECO:0000313" key="1">
    <source>
        <dbReference type="EMBL" id="GAG30382.1"/>
    </source>
</evidence>
<organism evidence="1">
    <name type="scientific">marine sediment metagenome</name>
    <dbReference type="NCBI Taxonomy" id="412755"/>
    <lineage>
        <taxon>unclassified sequences</taxon>
        <taxon>metagenomes</taxon>
        <taxon>ecological metagenomes</taxon>
    </lineage>
</organism>
<dbReference type="AlphaFoldDB" id="X0X4P0"/>
<dbReference type="Pfam" id="PF13541">
    <property type="entry name" value="ChlI"/>
    <property type="match status" value="1"/>
</dbReference>
<name>X0X4P0_9ZZZZ</name>
<accession>X0X4P0</accession>
<proteinExistence type="predicted"/>
<evidence type="ECO:0008006" key="2">
    <source>
        <dbReference type="Google" id="ProtNLM"/>
    </source>
</evidence>
<dbReference type="EMBL" id="BARS01049197">
    <property type="protein sequence ID" value="GAG30382.1"/>
    <property type="molecule type" value="Genomic_DNA"/>
</dbReference>